<evidence type="ECO:0000256" key="1">
    <source>
        <dbReference type="SAM" id="MobiDB-lite"/>
    </source>
</evidence>
<proteinExistence type="predicted"/>
<evidence type="ECO:0000313" key="3">
    <source>
        <dbReference type="Proteomes" id="UP001283361"/>
    </source>
</evidence>
<organism evidence="2 3">
    <name type="scientific">Elysia crispata</name>
    <name type="common">lettuce slug</name>
    <dbReference type="NCBI Taxonomy" id="231223"/>
    <lineage>
        <taxon>Eukaryota</taxon>
        <taxon>Metazoa</taxon>
        <taxon>Spiralia</taxon>
        <taxon>Lophotrochozoa</taxon>
        <taxon>Mollusca</taxon>
        <taxon>Gastropoda</taxon>
        <taxon>Heterobranchia</taxon>
        <taxon>Euthyneura</taxon>
        <taxon>Panpulmonata</taxon>
        <taxon>Sacoglossa</taxon>
        <taxon>Placobranchoidea</taxon>
        <taxon>Plakobranchidae</taxon>
        <taxon>Elysia</taxon>
    </lineage>
</organism>
<reference evidence="2" key="1">
    <citation type="journal article" date="2023" name="G3 (Bethesda)">
        <title>A reference genome for the long-term kleptoplast-retaining sea slug Elysia crispata morphotype clarki.</title>
        <authorList>
            <person name="Eastman K.E."/>
            <person name="Pendleton A.L."/>
            <person name="Shaikh M.A."/>
            <person name="Suttiyut T."/>
            <person name="Ogas R."/>
            <person name="Tomko P."/>
            <person name="Gavelis G."/>
            <person name="Widhalm J.R."/>
            <person name="Wisecaver J.H."/>
        </authorList>
    </citation>
    <scope>NUCLEOTIDE SEQUENCE</scope>
    <source>
        <strain evidence="2">ECLA1</strain>
    </source>
</reference>
<name>A0AAE1AXR8_9GAST</name>
<dbReference type="Proteomes" id="UP001283361">
    <property type="component" value="Unassembled WGS sequence"/>
</dbReference>
<evidence type="ECO:0000313" key="2">
    <source>
        <dbReference type="EMBL" id="KAK3796058.1"/>
    </source>
</evidence>
<sequence length="169" mass="19377">MLGGGQSRSARVSRSGGRGLIPVSDRSSLLSPYTRAKLTHSDRPSRKQEHTSRRFFTVYLVGSLDEVCTCVTRVTFRERSASANESYTMPQTSRLNTRAWFPGTPTDVILNTVELFPTRPTTTAEYFEIPLVTYTYLCSYTDRDGLLRKIDELFHRQLRRYHIDQSWAS</sequence>
<gene>
    <name evidence="2" type="ORF">RRG08_013363</name>
</gene>
<comment type="caution">
    <text evidence="2">The sequence shown here is derived from an EMBL/GenBank/DDBJ whole genome shotgun (WGS) entry which is preliminary data.</text>
</comment>
<dbReference type="AlphaFoldDB" id="A0AAE1AXR8"/>
<accession>A0AAE1AXR8</accession>
<protein>
    <submittedName>
        <fullName evidence="2">Uncharacterized protein</fullName>
    </submittedName>
</protein>
<keyword evidence="3" id="KW-1185">Reference proteome</keyword>
<feature type="region of interest" description="Disordered" evidence="1">
    <location>
        <begin position="1"/>
        <end position="25"/>
    </location>
</feature>
<dbReference type="EMBL" id="JAWDGP010000946">
    <property type="protein sequence ID" value="KAK3796058.1"/>
    <property type="molecule type" value="Genomic_DNA"/>
</dbReference>